<dbReference type="InterPro" id="IPR029060">
    <property type="entry name" value="PIN-like_dom_sf"/>
</dbReference>
<dbReference type="EMBL" id="HBUF01522581">
    <property type="protein sequence ID" value="CAG6749302.1"/>
    <property type="molecule type" value="Transcribed_RNA"/>
</dbReference>
<dbReference type="InterPro" id="IPR026784">
    <property type="entry name" value="Coact_PPARg"/>
</dbReference>
<comment type="similarity">
    <text evidence="1">Belongs to the constitutive coactivator of PPAR-gamma family.</text>
</comment>
<dbReference type="EMBL" id="HBUF01522582">
    <property type="protein sequence ID" value="CAG6749303.1"/>
    <property type="molecule type" value="Transcribed_RNA"/>
</dbReference>
<protein>
    <submittedName>
        <fullName evidence="2">Constitutive coactivator of peroxisome proliferator-activated receptor gamma</fullName>
    </submittedName>
</protein>
<accession>A0A8D8ZK70</accession>
<reference evidence="2" key="1">
    <citation type="submission" date="2021-05" db="EMBL/GenBank/DDBJ databases">
        <authorList>
            <person name="Alioto T."/>
            <person name="Alioto T."/>
            <person name="Gomez Garrido J."/>
        </authorList>
    </citation>
    <scope>NUCLEOTIDE SEQUENCE</scope>
</reference>
<dbReference type="AlphaFoldDB" id="A0A8D8ZK70"/>
<dbReference type="GO" id="GO:0005634">
    <property type="term" value="C:nucleus"/>
    <property type="evidence" value="ECO:0007669"/>
    <property type="project" value="TreeGrafter"/>
</dbReference>
<dbReference type="Gene3D" id="3.40.50.1010">
    <property type="entry name" value="5'-nuclease"/>
    <property type="match status" value="1"/>
</dbReference>
<name>A0A8D8ZK70_9HEMI</name>
<keyword evidence="2" id="KW-0675">Receptor</keyword>
<proteinExistence type="inferred from homology"/>
<dbReference type="PANTHER" id="PTHR15976">
    <property type="entry name" value="CONSTITUTIVE COACTIVATOR OF PEROXISOME PROLIFERATOR-ACTIVATED RECEPTOR GAMMA"/>
    <property type="match status" value="1"/>
</dbReference>
<evidence type="ECO:0000256" key="1">
    <source>
        <dbReference type="ARBA" id="ARBA00009495"/>
    </source>
</evidence>
<organism evidence="2">
    <name type="scientific">Cacopsylla melanoneura</name>
    <dbReference type="NCBI Taxonomy" id="428564"/>
    <lineage>
        <taxon>Eukaryota</taxon>
        <taxon>Metazoa</taxon>
        <taxon>Ecdysozoa</taxon>
        <taxon>Arthropoda</taxon>
        <taxon>Hexapoda</taxon>
        <taxon>Insecta</taxon>
        <taxon>Pterygota</taxon>
        <taxon>Neoptera</taxon>
        <taxon>Paraneoptera</taxon>
        <taxon>Hemiptera</taxon>
        <taxon>Sternorrhyncha</taxon>
        <taxon>Psylloidea</taxon>
        <taxon>Psyllidae</taxon>
        <taxon>Psyllinae</taxon>
        <taxon>Cacopsylla</taxon>
    </lineage>
</organism>
<evidence type="ECO:0000313" key="2">
    <source>
        <dbReference type="EMBL" id="CAG6749303.1"/>
    </source>
</evidence>
<dbReference type="SUPFAM" id="SSF88723">
    <property type="entry name" value="PIN domain-like"/>
    <property type="match status" value="1"/>
</dbReference>
<dbReference type="PANTHER" id="PTHR15976:SF17">
    <property type="entry name" value="CONSTITUTIVE COACTIVATOR OF PEROXISOME PROLIFERATOR-ACTIVATED RECEPTOR GAMMA"/>
    <property type="match status" value="1"/>
</dbReference>
<sequence>MGVKKLQTYMETCIGPEGFRTVSLQELKEQYEKENPGSPIEILLDVECCLRFIYKPDSIEYRYGGENVSLVKLIRNFFDKFNSLGIKLVSFYGNFTNKKKRFEWVRRRYETIPKIYKLINLMERNNFDSHANKDDVFVIPPGLCFTSTSIIKHVLKERVIQSLTENDIEIITYGKKNKSFAIISQDSDFIIANAAQYYLSMKHLDLDTMTTRLYDGHVLAQVHNLKLNQLPLYATLLGTDLLNINILRPYHNQFYRKKDGKMDLDYFFRKLADECRQIDCDNNCEPNETDMLRIVRNVRTRGCHSNFDELQGMMLESIQSFHAYQVEEELYLNKIEDEKTRNTLKIGMLLYRQCWITSDLLMLLCSRTMEMSTCMEIFDRNVKPVGMVLQRLRSVLYGATFNGNTRVDVEEFVVTGEGCFDHEVPLQHGARLNGVKPLLDVWQASLEPNEPEPNEYLECFDPLLSLDNVHYKTNESNRETSKEYFVEIFCHSCRISPQIQETLLSKFKQGLPQAILLPLFTFIYLDSDRYAYLHACERDAVLLTFTTISVLTQPQVEAFSHPQLKRGDCIPLMRAANMFRRATQVMINLNAVCGFPIPVEWLDGHNYWEGRFVQMFYQFLYNEKQSQWDLYQVIVEAIQKLDDCEPATLERFTHVINILVDLRLVDVKLKKLKT</sequence>